<evidence type="ECO:0000256" key="3">
    <source>
        <dbReference type="SAM" id="SignalP"/>
    </source>
</evidence>
<evidence type="ECO:0000256" key="1">
    <source>
        <dbReference type="SAM" id="MobiDB-lite"/>
    </source>
</evidence>
<feature type="signal peptide" evidence="3">
    <location>
        <begin position="1"/>
        <end position="22"/>
    </location>
</feature>
<keyword evidence="2" id="KW-0812">Transmembrane</keyword>
<feature type="transmembrane region" description="Helical" evidence="2">
    <location>
        <begin position="75"/>
        <end position="102"/>
    </location>
</feature>
<organism evidence="4 5">
    <name type="scientific">Pleurostoma richardsiae</name>
    <dbReference type="NCBI Taxonomy" id="41990"/>
    <lineage>
        <taxon>Eukaryota</taxon>
        <taxon>Fungi</taxon>
        <taxon>Dikarya</taxon>
        <taxon>Ascomycota</taxon>
        <taxon>Pezizomycotina</taxon>
        <taxon>Sordariomycetes</taxon>
        <taxon>Sordariomycetidae</taxon>
        <taxon>Calosphaeriales</taxon>
        <taxon>Pleurostomataceae</taxon>
        <taxon>Pleurostoma</taxon>
    </lineage>
</organism>
<dbReference type="PROSITE" id="PS51257">
    <property type="entry name" value="PROKAR_LIPOPROTEIN"/>
    <property type="match status" value="1"/>
</dbReference>
<dbReference type="AlphaFoldDB" id="A0AA38RN19"/>
<reference evidence="4" key="1">
    <citation type="submission" date="2022-07" db="EMBL/GenBank/DDBJ databases">
        <title>Fungi with potential for degradation of polypropylene.</title>
        <authorList>
            <person name="Gostincar C."/>
        </authorList>
    </citation>
    <scope>NUCLEOTIDE SEQUENCE</scope>
    <source>
        <strain evidence="4">EXF-13308</strain>
    </source>
</reference>
<comment type="caution">
    <text evidence="4">The sequence shown here is derived from an EMBL/GenBank/DDBJ whole genome shotgun (WGS) entry which is preliminary data.</text>
</comment>
<protein>
    <recommendedName>
        <fullName evidence="6">MARVEL domain-containing protein</fullName>
    </recommendedName>
</protein>
<proteinExistence type="predicted"/>
<feature type="compositionally biased region" description="Basic and acidic residues" evidence="1">
    <location>
        <begin position="358"/>
        <end position="371"/>
    </location>
</feature>
<accession>A0AA38RN19</accession>
<evidence type="ECO:0000256" key="2">
    <source>
        <dbReference type="SAM" id="Phobius"/>
    </source>
</evidence>
<feature type="transmembrane region" description="Helical" evidence="2">
    <location>
        <begin position="153"/>
        <end position="176"/>
    </location>
</feature>
<sequence length="371" mass="39966">MRLSSWLTLVRLFQLLSALVSACTNSWLLHYVWDRHLGLSGLMIVLELLICAVLIYTALMLLFQQTSRRSSRAGWLASFIIGDVIFCGVDIGIITVLAYAGLPDNCAGLTRSDFDHGDAPNSPKPGYTTVRFSDESGGQRGELDRFCGMERSFYFVAVVFIFSYIVTILVSVLRILERSYTRNSEIDHMLESQEAVLRLEQKLTEQRSALTPTDSRDEPPATGIVTTATDGVPSRAVPGAPPAIVPFPAPAPASPRSSEAGPSSRRLSFASSTPTAVDSVSLPVLSLPGMSLAEEEAAANLAVVMDGSRYHHHHQRDSSSGSAGPGGGPPPYSPGRLRPMSGHGDEDNEVRLSGYVKGETRAQDLKDAGGF</sequence>
<keyword evidence="2" id="KW-1133">Transmembrane helix</keyword>
<name>A0AA38RN19_9PEZI</name>
<keyword evidence="3" id="KW-0732">Signal</keyword>
<dbReference type="EMBL" id="JANBVO010000006">
    <property type="protein sequence ID" value="KAJ9151296.1"/>
    <property type="molecule type" value="Genomic_DNA"/>
</dbReference>
<keyword evidence="2" id="KW-0472">Membrane</keyword>
<keyword evidence="5" id="KW-1185">Reference proteome</keyword>
<feature type="compositionally biased region" description="Pro residues" evidence="1">
    <location>
        <begin position="239"/>
        <end position="253"/>
    </location>
</feature>
<gene>
    <name evidence="4" type="ORF">NKR23_g3146</name>
</gene>
<dbReference type="Proteomes" id="UP001174694">
    <property type="component" value="Unassembled WGS sequence"/>
</dbReference>
<feature type="region of interest" description="Disordered" evidence="1">
    <location>
        <begin position="117"/>
        <end position="139"/>
    </location>
</feature>
<evidence type="ECO:0008006" key="6">
    <source>
        <dbReference type="Google" id="ProtNLM"/>
    </source>
</evidence>
<feature type="chain" id="PRO_5041319728" description="MARVEL domain-containing protein" evidence="3">
    <location>
        <begin position="23"/>
        <end position="371"/>
    </location>
</feature>
<feature type="region of interest" description="Disordered" evidence="1">
    <location>
        <begin position="309"/>
        <end position="371"/>
    </location>
</feature>
<evidence type="ECO:0000313" key="4">
    <source>
        <dbReference type="EMBL" id="KAJ9151296.1"/>
    </source>
</evidence>
<feature type="region of interest" description="Disordered" evidence="1">
    <location>
        <begin position="206"/>
        <end position="275"/>
    </location>
</feature>
<feature type="transmembrane region" description="Helical" evidence="2">
    <location>
        <begin position="38"/>
        <end position="63"/>
    </location>
</feature>
<feature type="compositionally biased region" description="Low complexity" evidence="1">
    <location>
        <begin position="254"/>
        <end position="266"/>
    </location>
</feature>
<evidence type="ECO:0000313" key="5">
    <source>
        <dbReference type="Proteomes" id="UP001174694"/>
    </source>
</evidence>